<sequence>MVREARAGRPRVSSRETLAEAACELFLEKGYEATSVADITRRAGVSRSSFFNYFSSKGDVLWSGLDERLEVAVRRLDAEPAERGIAAIPALIEEALGDLVPDALALAYTNAKAMGLESDLRREAAVRQADLAQAVAGFAARTGLARMSGEILGAAWAAAVLSAIRAWAERGAGQASIRDLFHEASLSVPMPTTTTAAAAGVSAGARAPGVRQLRMVVRAEDFEETLRLYRDVLGMPELAAYEGEGDVRVVILDGGAATLEIANPAQVELIDRVETDGGRSDRIRLALEVDDTVAAADALAAAGAEVEAGARVTPWQSLNARLRTAGDIQLTLFQEGVEGFQGGVEG</sequence>
<gene>
    <name evidence="7" type="ORF">J2Y69_000561</name>
</gene>
<organism evidence="7 8">
    <name type="scientific">Microbacterium resistens</name>
    <dbReference type="NCBI Taxonomy" id="156977"/>
    <lineage>
        <taxon>Bacteria</taxon>
        <taxon>Bacillati</taxon>
        <taxon>Actinomycetota</taxon>
        <taxon>Actinomycetes</taxon>
        <taxon>Micrococcales</taxon>
        <taxon>Microbacteriaceae</taxon>
        <taxon>Microbacterium</taxon>
    </lineage>
</organism>
<dbReference type="PANTHER" id="PTHR47506:SF1">
    <property type="entry name" value="HTH-TYPE TRANSCRIPTIONAL REGULATOR YJDC"/>
    <property type="match status" value="1"/>
</dbReference>
<accession>A0ABU1S8N8</accession>
<dbReference type="Proteomes" id="UP001259347">
    <property type="component" value="Unassembled WGS sequence"/>
</dbReference>
<comment type="caution">
    <text evidence="7">The sequence shown here is derived from an EMBL/GenBank/DDBJ whole genome shotgun (WGS) entry which is preliminary data.</text>
</comment>
<keyword evidence="8" id="KW-1185">Reference proteome</keyword>
<dbReference type="PRINTS" id="PR00455">
    <property type="entry name" value="HTHTETR"/>
</dbReference>
<dbReference type="SUPFAM" id="SSF46689">
    <property type="entry name" value="Homeodomain-like"/>
    <property type="match status" value="1"/>
</dbReference>
<proteinExistence type="predicted"/>
<dbReference type="RefSeq" id="WP_310017321.1">
    <property type="nucleotide sequence ID" value="NZ_JAVDUM010000002.1"/>
</dbReference>
<dbReference type="InterPro" id="IPR009057">
    <property type="entry name" value="Homeodomain-like_sf"/>
</dbReference>
<evidence type="ECO:0000313" key="7">
    <source>
        <dbReference type="EMBL" id="MDR6865976.1"/>
    </source>
</evidence>
<evidence type="ECO:0000256" key="4">
    <source>
        <dbReference type="PROSITE-ProRule" id="PRU00335"/>
    </source>
</evidence>
<dbReference type="InterPro" id="IPR037523">
    <property type="entry name" value="VOC_core"/>
</dbReference>
<dbReference type="Pfam" id="PF00440">
    <property type="entry name" value="TetR_N"/>
    <property type="match status" value="1"/>
</dbReference>
<dbReference type="InterPro" id="IPR004360">
    <property type="entry name" value="Glyas_Fos-R_dOase_dom"/>
</dbReference>
<evidence type="ECO:0000259" key="5">
    <source>
        <dbReference type="PROSITE" id="PS50977"/>
    </source>
</evidence>
<feature type="domain" description="VOC" evidence="6">
    <location>
        <begin position="211"/>
        <end position="335"/>
    </location>
</feature>
<protein>
    <submittedName>
        <fullName evidence="7">AcrR family transcriptional regulator/catechol 2,3-dioxygenase-like lactoylglutathione lyase family enzyme</fullName>
    </submittedName>
</protein>
<evidence type="ECO:0000256" key="3">
    <source>
        <dbReference type="ARBA" id="ARBA00023163"/>
    </source>
</evidence>
<feature type="DNA-binding region" description="H-T-H motif" evidence="4">
    <location>
        <begin position="35"/>
        <end position="54"/>
    </location>
</feature>
<name>A0ABU1S8N8_9MICO</name>
<dbReference type="PROSITE" id="PS51819">
    <property type="entry name" value="VOC"/>
    <property type="match status" value="1"/>
</dbReference>
<dbReference type="PANTHER" id="PTHR47506">
    <property type="entry name" value="TRANSCRIPTIONAL REGULATORY PROTEIN"/>
    <property type="match status" value="1"/>
</dbReference>
<dbReference type="Gene3D" id="1.10.357.10">
    <property type="entry name" value="Tetracycline Repressor, domain 2"/>
    <property type="match status" value="1"/>
</dbReference>
<dbReference type="Gene3D" id="3.10.180.10">
    <property type="entry name" value="2,3-Dihydroxybiphenyl 1,2-Dioxygenase, domain 1"/>
    <property type="match status" value="1"/>
</dbReference>
<evidence type="ECO:0000259" key="6">
    <source>
        <dbReference type="PROSITE" id="PS51819"/>
    </source>
</evidence>
<feature type="domain" description="HTH tetR-type" evidence="5">
    <location>
        <begin position="12"/>
        <end position="72"/>
    </location>
</feature>
<dbReference type="PROSITE" id="PS50977">
    <property type="entry name" value="HTH_TETR_2"/>
    <property type="match status" value="1"/>
</dbReference>
<dbReference type="Pfam" id="PF00903">
    <property type="entry name" value="Glyoxalase"/>
    <property type="match status" value="1"/>
</dbReference>
<keyword evidence="3" id="KW-0804">Transcription</keyword>
<evidence type="ECO:0000256" key="2">
    <source>
        <dbReference type="ARBA" id="ARBA00023125"/>
    </source>
</evidence>
<dbReference type="InterPro" id="IPR029068">
    <property type="entry name" value="Glyas_Bleomycin-R_OHBP_Dase"/>
</dbReference>
<dbReference type="InterPro" id="IPR001647">
    <property type="entry name" value="HTH_TetR"/>
</dbReference>
<keyword evidence="2 4" id="KW-0238">DNA-binding</keyword>
<dbReference type="SUPFAM" id="SSF54593">
    <property type="entry name" value="Glyoxalase/Bleomycin resistance protein/Dihydroxybiphenyl dioxygenase"/>
    <property type="match status" value="1"/>
</dbReference>
<keyword evidence="1" id="KW-0805">Transcription regulation</keyword>
<dbReference type="EMBL" id="JAVDUM010000002">
    <property type="protein sequence ID" value="MDR6865976.1"/>
    <property type="molecule type" value="Genomic_DNA"/>
</dbReference>
<reference evidence="7 8" key="1">
    <citation type="submission" date="2023-07" db="EMBL/GenBank/DDBJ databases">
        <title>Sorghum-associated microbial communities from plants grown in Nebraska, USA.</title>
        <authorList>
            <person name="Schachtman D."/>
        </authorList>
    </citation>
    <scope>NUCLEOTIDE SEQUENCE [LARGE SCALE GENOMIC DNA]</scope>
    <source>
        <strain evidence="7 8">2980</strain>
    </source>
</reference>
<evidence type="ECO:0000256" key="1">
    <source>
        <dbReference type="ARBA" id="ARBA00023015"/>
    </source>
</evidence>
<evidence type="ECO:0000313" key="8">
    <source>
        <dbReference type="Proteomes" id="UP001259347"/>
    </source>
</evidence>